<sequence>MDAYCNRTISLNGEWRFALDPDRAGKWGDSESGSPADRIRVPGSWEEQGFGKKPKEHRIGTWTKRCEYVGQAWYVKEIEIPAEWEGDQVELVLRGVRWICEVSLDGNIAGAGESLAHPHRFDLTPFVRAGEKQKLALRIDNEMKLPLEESHAHSIHTASTWGGITGGAELVRSPRTRIGFVRIAPDAASRSVTLTVDVVREADSETTKDLVSVEIRAANEEAGAEAITAQGIVDRLGRADLTVSMGESARLWSDRDPFLYAVQVKLLRDGLEIDRTERRFGLRTIRAEDKRILLNGEPIFLRGYVDCSVFPLTGYPVWDKEQYRRQFRIARSYGFNHVRLHSWNAPEPFWEAADEEGMLVQTELPHWSMHYEGRSAAVPEAVHAFLRRELERVVPALNAHPSFVLLSMGNELIKADGHPGLNELVNRARELDPTRLYTDNTGFGELPAVGREGDYFIPSLNWHAPQRTDLSATPDTREDFRSVTRADDAPILAHEHGQYTMYVRPSEAGKYAGIFEPSWLHSVEESLAKKGLTERIDSFVEASGIHLIRSMKENIERMRRTPGLSGFQYLDLRDFPGQGHNTIGLLDAFWDSKGLIDPEAFRTINDERVLLMRSNGRTGYAGEEIEAEIELSNFGSGPCGPGRLIWRLESESGAFREGALRTEAVAAGGIGRLGTVIAATPPGEANAWTLKVVFEWEGGRVRNEWAFWSFPRARAIPGQERIFSNVEALNPALPDAKREYASSYLTFTIPPGTKLAIVRRLTGSVLQYAMDGGNVWLMTEPGESYDEVTTRYIPPFWSFLWFPTQVGHTMGMKIEQHPALGRFPNDGFSDWHWYHLVDMASAICLDAVPHVKPIIEVVDNFNRSKRLAYAFEAKLGKGNLFATSLQLTADAQRKRPETEFLTHEIVRYLTSDYFRPAQGLTIGEVLSLFKMDIR</sequence>
<feature type="domain" description="Glycosyl hydrolases family 2 sugar binding" evidence="6">
    <location>
        <begin position="10"/>
        <end position="137"/>
    </location>
</feature>
<dbReference type="RefSeq" id="WP_378099041.1">
    <property type="nucleotide sequence ID" value="NZ_JBHSEP010000014.1"/>
</dbReference>
<dbReference type="InterPro" id="IPR008979">
    <property type="entry name" value="Galactose-bd-like_sf"/>
</dbReference>
<dbReference type="InterPro" id="IPR017853">
    <property type="entry name" value="GH"/>
</dbReference>
<organism evidence="7 8">
    <name type="scientific">Cohnella hongkongensis</name>
    <dbReference type="NCBI Taxonomy" id="178337"/>
    <lineage>
        <taxon>Bacteria</taxon>
        <taxon>Bacillati</taxon>
        <taxon>Bacillota</taxon>
        <taxon>Bacilli</taxon>
        <taxon>Bacillales</taxon>
        <taxon>Paenibacillaceae</taxon>
        <taxon>Cohnella</taxon>
    </lineage>
</organism>
<dbReference type="SUPFAM" id="SSF49785">
    <property type="entry name" value="Galactose-binding domain-like"/>
    <property type="match status" value="1"/>
</dbReference>
<name>A0ABV9FGQ1_9BACL</name>
<feature type="domain" description="Glycoside hydrolase family 2 immunoglobulin-like beta-sandwich" evidence="4">
    <location>
        <begin position="177"/>
        <end position="283"/>
    </location>
</feature>
<evidence type="ECO:0000259" key="6">
    <source>
        <dbReference type="Pfam" id="PF02837"/>
    </source>
</evidence>
<dbReference type="InterPro" id="IPR006102">
    <property type="entry name" value="Ig-like_GH2"/>
</dbReference>
<dbReference type="PANTHER" id="PTHR42732">
    <property type="entry name" value="BETA-GALACTOSIDASE"/>
    <property type="match status" value="1"/>
</dbReference>
<dbReference type="SUPFAM" id="SSF49303">
    <property type="entry name" value="beta-Galactosidase/glucuronidase domain"/>
    <property type="match status" value="1"/>
</dbReference>
<comment type="similarity">
    <text evidence="1">Belongs to the glycosyl hydrolase 2 family.</text>
</comment>
<dbReference type="InterPro" id="IPR006103">
    <property type="entry name" value="Glyco_hydro_2_cat"/>
</dbReference>
<dbReference type="EMBL" id="JBHSEP010000014">
    <property type="protein sequence ID" value="MFC4600175.1"/>
    <property type="molecule type" value="Genomic_DNA"/>
</dbReference>
<evidence type="ECO:0000256" key="2">
    <source>
        <dbReference type="ARBA" id="ARBA00022801"/>
    </source>
</evidence>
<protein>
    <submittedName>
        <fullName evidence="7">Glycoside hydrolase family 2 protein</fullName>
    </submittedName>
</protein>
<dbReference type="InterPro" id="IPR013783">
    <property type="entry name" value="Ig-like_fold"/>
</dbReference>
<dbReference type="InterPro" id="IPR006104">
    <property type="entry name" value="Glyco_hydro_2_N"/>
</dbReference>
<dbReference type="GO" id="GO:0016787">
    <property type="term" value="F:hydrolase activity"/>
    <property type="evidence" value="ECO:0007669"/>
    <property type="project" value="UniProtKB-KW"/>
</dbReference>
<feature type="domain" description="Glycoside hydrolase family 2 catalytic" evidence="5">
    <location>
        <begin position="286"/>
        <end position="438"/>
    </location>
</feature>
<dbReference type="SUPFAM" id="SSF51445">
    <property type="entry name" value="(Trans)glycosidases"/>
    <property type="match status" value="1"/>
</dbReference>
<dbReference type="Gene3D" id="2.60.120.260">
    <property type="entry name" value="Galactose-binding domain-like"/>
    <property type="match status" value="1"/>
</dbReference>
<evidence type="ECO:0000313" key="8">
    <source>
        <dbReference type="Proteomes" id="UP001596028"/>
    </source>
</evidence>
<dbReference type="InterPro" id="IPR036156">
    <property type="entry name" value="Beta-gal/glucu_dom_sf"/>
</dbReference>
<dbReference type="Gene3D" id="3.20.20.80">
    <property type="entry name" value="Glycosidases"/>
    <property type="match status" value="1"/>
</dbReference>
<comment type="caution">
    <text evidence="7">The sequence shown here is derived from an EMBL/GenBank/DDBJ whole genome shotgun (WGS) entry which is preliminary data.</text>
</comment>
<reference evidence="8" key="1">
    <citation type="journal article" date="2019" name="Int. J. Syst. Evol. Microbiol.">
        <title>The Global Catalogue of Microorganisms (GCM) 10K type strain sequencing project: providing services to taxonomists for standard genome sequencing and annotation.</title>
        <authorList>
            <consortium name="The Broad Institute Genomics Platform"/>
            <consortium name="The Broad Institute Genome Sequencing Center for Infectious Disease"/>
            <person name="Wu L."/>
            <person name="Ma J."/>
        </authorList>
    </citation>
    <scope>NUCLEOTIDE SEQUENCE [LARGE SCALE GENOMIC DNA]</scope>
    <source>
        <strain evidence="8">CCUG 49571</strain>
    </source>
</reference>
<evidence type="ECO:0000259" key="4">
    <source>
        <dbReference type="Pfam" id="PF00703"/>
    </source>
</evidence>
<evidence type="ECO:0000256" key="3">
    <source>
        <dbReference type="ARBA" id="ARBA00023295"/>
    </source>
</evidence>
<gene>
    <name evidence="7" type="ORF">ACFO3S_18150</name>
</gene>
<keyword evidence="8" id="KW-1185">Reference proteome</keyword>
<dbReference type="PANTHER" id="PTHR42732:SF1">
    <property type="entry name" value="BETA-MANNOSIDASE"/>
    <property type="match status" value="1"/>
</dbReference>
<dbReference type="Proteomes" id="UP001596028">
    <property type="component" value="Unassembled WGS sequence"/>
</dbReference>
<keyword evidence="2 7" id="KW-0378">Hydrolase</keyword>
<proteinExistence type="inferred from homology"/>
<dbReference type="Pfam" id="PF02837">
    <property type="entry name" value="Glyco_hydro_2_N"/>
    <property type="match status" value="1"/>
</dbReference>
<dbReference type="Gene3D" id="2.60.40.10">
    <property type="entry name" value="Immunoglobulins"/>
    <property type="match status" value="1"/>
</dbReference>
<evidence type="ECO:0000313" key="7">
    <source>
        <dbReference type="EMBL" id="MFC4600175.1"/>
    </source>
</evidence>
<dbReference type="Pfam" id="PF00703">
    <property type="entry name" value="Glyco_hydro_2"/>
    <property type="match status" value="1"/>
</dbReference>
<dbReference type="Pfam" id="PF02836">
    <property type="entry name" value="Glyco_hydro_2_C"/>
    <property type="match status" value="1"/>
</dbReference>
<accession>A0ABV9FGQ1</accession>
<evidence type="ECO:0000256" key="1">
    <source>
        <dbReference type="ARBA" id="ARBA00007401"/>
    </source>
</evidence>
<evidence type="ECO:0000259" key="5">
    <source>
        <dbReference type="Pfam" id="PF02836"/>
    </source>
</evidence>
<keyword evidence="3" id="KW-0326">Glycosidase</keyword>
<dbReference type="InterPro" id="IPR051913">
    <property type="entry name" value="GH2_Domain-Containing"/>
</dbReference>